<dbReference type="InterPro" id="IPR017932">
    <property type="entry name" value="GATase_2_dom"/>
</dbReference>
<evidence type="ECO:0000256" key="3">
    <source>
        <dbReference type="ARBA" id="ARBA00001941"/>
    </source>
</evidence>
<comment type="cofactor">
    <cofactor evidence="3">
        <name>Co(2+)</name>
        <dbReference type="ChEBI" id="CHEBI:48828"/>
    </cofactor>
</comment>
<dbReference type="Pfam" id="PF00733">
    <property type="entry name" value="Asn_synthase"/>
    <property type="match status" value="1"/>
</dbReference>
<dbReference type="InterPro" id="IPR051786">
    <property type="entry name" value="ASN_synthetase/amidase"/>
</dbReference>
<comment type="cofactor">
    <cofactor evidence="4">
        <name>Zn(2+)</name>
        <dbReference type="ChEBI" id="CHEBI:29105"/>
    </cofactor>
</comment>
<dbReference type="GO" id="GO:0004750">
    <property type="term" value="F:D-ribulose-phosphate 3-epimerase activity"/>
    <property type="evidence" value="ECO:0007669"/>
    <property type="project" value="UniProtKB-EC"/>
</dbReference>
<dbReference type="InterPro" id="IPR000056">
    <property type="entry name" value="Ribul_P_3_epim-like"/>
</dbReference>
<dbReference type="InterPro" id="IPR018456">
    <property type="entry name" value="PTR2_symporter_CS"/>
</dbReference>
<feature type="transmembrane region" description="Helical" evidence="24">
    <location>
        <begin position="1443"/>
        <end position="1467"/>
    </location>
</feature>
<reference evidence="27" key="1">
    <citation type="journal article" date="2017" name="bioRxiv">
        <title>Comparative analysis of the genomes of Stylophora pistillata and Acropora digitifera provides evidence for extensive differences between species of corals.</title>
        <authorList>
            <person name="Voolstra C.R."/>
            <person name="Li Y."/>
            <person name="Liew Y.J."/>
            <person name="Baumgarten S."/>
            <person name="Zoccola D."/>
            <person name="Flot J.-F."/>
            <person name="Tambutte S."/>
            <person name="Allemand D."/>
            <person name="Aranda M."/>
        </authorList>
    </citation>
    <scope>NUCLEOTIDE SEQUENCE [LARGE SCALE GENOMIC DNA]</scope>
</reference>
<evidence type="ECO:0000256" key="8">
    <source>
        <dbReference type="ARBA" id="ARBA00005752"/>
    </source>
</evidence>
<dbReference type="GO" id="GO:0005975">
    <property type="term" value="P:carbohydrate metabolic process"/>
    <property type="evidence" value="ECO:0007669"/>
    <property type="project" value="InterPro"/>
</dbReference>
<evidence type="ECO:0000256" key="13">
    <source>
        <dbReference type="ARBA" id="ARBA00022723"/>
    </source>
</evidence>
<dbReference type="GO" id="GO:0046872">
    <property type="term" value="F:metal ion binding"/>
    <property type="evidence" value="ECO:0007669"/>
    <property type="project" value="UniProtKB-KW"/>
</dbReference>
<feature type="transmembrane region" description="Helical" evidence="24">
    <location>
        <begin position="1524"/>
        <end position="1546"/>
    </location>
</feature>
<dbReference type="STRING" id="50429.A0A2B4R570"/>
<sequence>MCGIAGLYLKNKKSVDEKLLKRFSKALLHRGPDDQTFFTHQDVGLTHTRLSIIDLEGGAQPLTNDKQQWLIANGEIYNHVELRERWGSHYHFQTQSDSEIILAAYNLSSDLKEAIQELRGMYAFALYDSAQETLILSRDLFGIKPLYYMEDERGVAFASEIKTLLDNGWCSRNPDLDSISEILQLRYGTEAQTPVSGIKRLQPGETLVVRNGTIVDAFITQSLPADFQKLSQEEALERLKSSLKDSVHVHLRSDVPYGLFLSGGLDSATVLSLMSRESAKPVRTFTIGFSNGDVHDARVAARKLSAHFGTEHEELTFSENDFWTLLPQVIEALDDPIFDPAMMPTFKMAKIAAQELKVVLCGEGGDELLAGYRRYQKVKWPQWMGGRIMRQKGLFSGTKIFTSSYENIWRSRLSDCAQKIKSSTHTRLQWAQAIDIATWLPNNLLTKLDRCLMAHSLEGRTPFLDPIVAQATYGLPDHLKVRRQWGKWILRQWMEEDLPLAEPFTKKRGFNVPVGHWVLKYKVQLANLLPDHEAFEGLCNRSEMQNTIRSATKDQGMGVWTLLVYALWYQRFIQGRPLGDKVFDSLSEEVRALEAKGADWVHVDVMDGHFVPNITMGPAILHSLKSHTTLPLDVHLMISPVDDHLESFAKAGAHSMTIHPEAGPHVHRTLQTIRSLGCKAGFALNPSTSIEMLPYLLDQLDLILVMTVNPGFGGQKFIASQLEKIRQVRALIDQSSKDILLEVDGGITPETAIKVRDAGADILVAGTSIFNHPRKGLAPSQLRSFPSAPWPGLLRRGQEMITGVLHFSGKRYDMSRIWDEGEDDELLRFLHSFEWLFHLREVGGSPARRLARDFTHIWLSRYGYWDPCFWHPKLVAQRLASWVGLYDFFLVSAEDSLRLSLFESFQRQMEHLEKVGLSSPNRDERILCQTVYRILLLVLPHCQEEDLHDSLMSLDQGLQELVPLISGGHKWGVIEDQVLLLQKLLELRLILNHVRRAVPPHMTSAIESLVHNLRLLRHGDGIIALFHKSPEREERLLDALFTQSHVRPRMEGLSSSDGFYRMTRGRAVLLVDSQYPMDCEFSVGAQRILLAAGLDSVFDVPLSALKTVDALPIHRIDEVQGGVLEGGYSFLHRGKRYRHERTLFLEESGEGLRGEDVFFAPEGTSFQMEIDLGPAIVRTGLEQNRQGVLLGSNRGQVWRFRIKGACDLKILERVHTDGLYENHRAYTLCLRGEYYRHKDPRRDAGFTIFYMGVNIGAFLSPLMCGYLGEVYGWHYGFGLAGIGMLVGLVIFWREQGKLGDKGKAPDEQKLKEKWSGITLENLAYISSFIVVPILVAGTSINLFTERNVDRMVMLPFTIDFEAGVFAWTPSVFEVPTSWFQSLNPFFIVALGPLISWIWKNMGKRGLDPQTPVKFFLGLFQLGFGFLILAWSAGFANSMALTSLLWITLSYLLQTTGELCLSPIGLSMTTKLAPKHMKSALMGALMFSISFAHHIAALIAQLMSIPDSGDGQIDAAVSLPIYTNIFEQIGYVALGVSALALLSAPCFKSVFSKIEGREA</sequence>
<dbReference type="GO" id="GO:0006098">
    <property type="term" value="P:pentose-phosphate shunt"/>
    <property type="evidence" value="ECO:0007669"/>
    <property type="project" value="InterPro"/>
</dbReference>
<comment type="similarity">
    <text evidence="23">Belongs to the major facilitator superfamily. Proton-dependent oligopeptide transporter (POT/PTR) (TC 2.A.17) family.</text>
</comment>
<evidence type="ECO:0000256" key="5">
    <source>
        <dbReference type="ARBA" id="ARBA00001954"/>
    </source>
</evidence>
<evidence type="ECO:0000256" key="18">
    <source>
        <dbReference type="ARBA" id="ARBA00022989"/>
    </source>
</evidence>
<dbReference type="SUPFAM" id="SSF52402">
    <property type="entry name" value="Adenine nucleotide alpha hydrolases-like"/>
    <property type="match status" value="1"/>
</dbReference>
<keyword evidence="23" id="KW-0813">Transport</keyword>
<dbReference type="HAMAP" id="MF_02227">
    <property type="entry name" value="RPE"/>
    <property type="match status" value="1"/>
</dbReference>
<dbReference type="GO" id="GO:0005829">
    <property type="term" value="C:cytosol"/>
    <property type="evidence" value="ECO:0007669"/>
    <property type="project" value="TreeGrafter"/>
</dbReference>
<dbReference type="PROSITE" id="PS51278">
    <property type="entry name" value="GATASE_TYPE_2"/>
    <property type="match status" value="1"/>
</dbReference>
<comment type="caution">
    <text evidence="26">The sequence shown here is derived from an EMBL/GenBank/DDBJ whole genome shotgun (WGS) entry which is preliminary data.</text>
</comment>
<dbReference type="GO" id="GO:0070981">
    <property type="term" value="P:L-asparagine biosynthetic process"/>
    <property type="evidence" value="ECO:0007669"/>
    <property type="project" value="UniProtKB-UniPathway"/>
</dbReference>
<evidence type="ECO:0000256" key="11">
    <source>
        <dbReference type="ARBA" id="ARBA00021389"/>
    </source>
</evidence>
<evidence type="ECO:0000256" key="16">
    <source>
        <dbReference type="ARBA" id="ARBA00022888"/>
    </source>
</evidence>
<protein>
    <recommendedName>
        <fullName evidence="11">Asparagine synthetase [glutamine-hydrolyzing]</fullName>
        <ecNumber evidence="10">5.1.3.1</ecNumber>
    </recommendedName>
    <alternativeName>
        <fullName evidence="21">Glutamine-dependent asparagine synthetase</fullName>
    </alternativeName>
    <alternativeName>
        <fullName evidence="22">Pentose-5-phosphate 3-epimerase</fullName>
    </alternativeName>
</protein>
<dbReference type="Pfam" id="PF00854">
    <property type="entry name" value="PTR2"/>
    <property type="match status" value="2"/>
</dbReference>
<organism evidence="26 27">
    <name type="scientific">Stylophora pistillata</name>
    <name type="common">Smooth cauliflower coral</name>
    <dbReference type="NCBI Taxonomy" id="50429"/>
    <lineage>
        <taxon>Eukaryota</taxon>
        <taxon>Metazoa</taxon>
        <taxon>Cnidaria</taxon>
        <taxon>Anthozoa</taxon>
        <taxon>Hexacorallia</taxon>
        <taxon>Scleractinia</taxon>
        <taxon>Astrocoeniina</taxon>
        <taxon>Pocilloporidae</taxon>
        <taxon>Stylophora</taxon>
    </lineage>
</organism>
<dbReference type="InterPro" id="IPR036259">
    <property type="entry name" value="MFS_trans_sf"/>
</dbReference>
<dbReference type="EC" id="5.1.3.1" evidence="10"/>
<dbReference type="Gene3D" id="3.60.20.10">
    <property type="entry name" value="Glutamine Phosphoribosylpyrophosphate, subunit 1, domain 1"/>
    <property type="match status" value="1"/>
</dbReference>
<feature type="transmembrane region" description="Helical" evidence="24">
    <location>
        <begin position="1378"/>
        <end position="1398"/>
    </location>
</feature>
<dbReference type="CDD" id="cd01991">
    <property type="entry name" value="Asn_synthase_B_C"/>
    <property type="match status" value="1"/>
</dbReference>
<feature type="domain" description="Glutamine amidotransferase type-2" evidence="25">
    <location>
        <begin position="2"/>
        <end position="212"/>
    </location>
</feature>
<feature type="transmembrane region" description="Helical" evidence="24">
    <location>
        <begin position="1248"/>
        <end position="1268"/>
    </location>
</feature>
<evidence type="ECO:0000256" key="4">
    <source>
        <dbReference type="ARBA" id="ARBA00001947"/>
    </source>
</evidence>
<dbReference type="Gene3D" id="3.20.20.70">
    <property type="entry name" value="Aldolase class I"/>
    <property type="match status" value="1"/>
</dbReference>
<dbReference type="EMBL" id="LSMT01002353">
    <property type="protein sequence ID" value="PFX11507.1"/>
    <property type="molecule type" value="Genomic_DNA"/>
</dbReference>
<comment type="cofactor">
    <cofactor evidence="2">
        <name>Mn(2+)</name>
        <dbReference type="ChEBI" id="CHEBI:29035"/>
    </cofactor>
</comment>
<name>A0A2B4R570_STYPI</name>
<keyword evidence="20" id="KW-0413">Isomerase</keyword>
<dbReference type="InterPro" id="IPR013785">
    <property type="entry name" value="Aldolase_TIM"/>
</dbReference>
<dbReference type="Pfam" id="PF00834">
    <property type="entry name" value="Ribul_P_3_epim"/>
    <property type="match status" value="1"/>
</dbReference>
<dbReference type="OrthoDB" id="205993at2759"/>
<keyword evidence="18 24" id="KW-1133">Transmembrane helix</keyword>
<dbReference type="InterPro" id="IPR005279">
    <property type="entry name" value="Dipep/tripep_permease"/>
</dbReference>
<dbReference type="InterPro" id="IPR011060">
    <property type="entry name" value="RibuloseP-bd_barrel"/>
</dbReference>
<keyword evidence="13" id="KW-0479">Metal-binding</keyword>
<feature type="transmembrane region" description="Helical" evidence="24">
    <location>
        <begin position="1351"/>
        <end position="1372"/>
    </location>
</feature>
<keyword evidence="14" id="KW-0547">Nucleotide-binding</keyword>
<dbReference type="NCBIfam" id="TIGR01163">
    <property type="entry name" value="rpe"/>
    <property type="match status" value="1"/>
</dbReference>
<dbReference type="Proteomes" id="UP000225706">
    <property type="component" value="Unassembled WGS sequence"/>
</dbReference>
<dbReference type="InterPro" id="IPR029055">
    <property type="entry name" value="Ntn_hydrolases_N"/>
</dbReference>
<comment type="subcellular location">
    <subcellularLocation>
        <location evidence="6 23">Membrane</location>
        <topology evidence="6 23">Multi-pass membrane protein</topology>
    </subcellularLocation>
</comment>
<evidence type="ECO:0000256" key="7">
    <source>
        <dbReference type="ARBA" id="ARBA00005187"/>
    </source>
</evidence>
<keyword evidence="16" id="KW-0061">Asparagine biosynthesis</keyword>
<dbReference type="InterPro" id="IPR000109">
    <property type="entry name" value="POT_fam"/>
</dbReference>
<dbReference type="Gene3D" id="3.40.50.620">
    <property type="entry name" value="HUPs"/>
    <property type="match status" value="1"/>
</dbReference>
<dbReference type="GO" id="GO:0016829">
    <property type="term" value="F:lyase activity"/>
    <property type="evidence" value="ECO:0007669"/>
    <property type="project" value="InterPro"/>
</dbReference>
<evidence type="ECO:0000256" key="17">
    <source>
        <dbReference type="ARBA" id="ARBA00022962"/>
    </source>
</evidence>
<evidence type="ECO:0000256" key="23">
    <source>
        <dbReference type="RuleBase" id="RU003755"/>
    </source>
</evidence>
<dbReference type="InterPro" id="IPR033738">
    <property type="entry name" value="AsnB_N"/>
</dbReference>
<dbReference type="CDD" id="cd00429">
    <property type="entry name" value="RPE"/>
    <property type="match status" value="1"/>
</dbReference>
<dbReference type="GO" id="GO:0005524">
    <property type="term" value="F:ATP binding"/>
    <property type="evidence" value="ECO:0007669"/>
    <property type="project" value="UniProtKB-KW"/>
</dbReference>
<keyword evidence="12 23" id="KW-0812">Transmembrane</keyword>
<evidence type="ECO:0000256" key="24">
    <source>
        <dbReference type="SAM" id="Phobius"/>
    </source>
</evidence>
<dbReference type="SUPFAM" id="SSF51366">
    <property type="entry name" value="Ribulose-phoshate binding barrel"/>
    <property type="match status" value="1"/>
</dbReference>
<dbReference type="PROSITE" id="PS01085">
    <property type="entry name" value="RIBUL_P_3_EPIMER_1"/>
    <property type="match status" value="1"/>
</dbReference>
<dbReference type="UniPathway" id="UPA00134">
    <property type="reaction ID" value="UER00195"/>
</dbReference>
<dbReference type="GO" id="GO:1904680">
    <property type="term" value="F:peptide transmembrane transporter activity"/>
    <property type="evidence" value="ECO:0007669"/>
    <property type="project" value="InterPro"/>
</dbReference>
<dbReference type="SUPFAM" id="SSF103473">
    <property type="entry name" value="MFS general substrate transporter"/>
    <property type="match status" value="1"/>
</dbReference>
<evidence type="ECO:0000256" key="15">
    <source>
        <dbReference type="ARBA" id="ARBA00022840"/>
    </source>
</evidence>
<dbReference type="InterPro" id="IPR006426">
    <property type="entry name" value="Asn_synth_AEB"/>
</dbReference>
<dbReference type="Pfam" id="PF13537">
    <property type="entry name" value="GATase_7"/>
    <property type="match status" value="1"/>
</dbReference>
<dbReference type="GO" id="GO:0006857">
    <property type="term" value="P:oligopeptide transport"/>
    <property type="evidence" value="ECO:0007669"/>
    <property type="project" value="InterPro"/>
</dbReference>
<evidence type="ECO:0000256" key="20">
    <source>
        <dbReference type="ARBA" id="ARBA00023235"/>
    </source>
</evidence>
<dbReference type="GO" id="GO:0016020">
    <property type="term" value="C:membrane"/>
    <property type="evidence" value="ECO:0007669"/>
    <property type="project" value="UniProtKB-SubCell"/>
</dbReference>
<keyword evidence="19 24" id="KW-0472">Membrane</keyword>
<feature type="transmembrane region" description="Helical" evidence="24">
    <location>
        <begin position="1479"/>
        <end position="1504"/>
    </location>
</feature>
<evidence type="ECO:0000256" key="2">
    <source>
        <dbReference type="ARBA" id="ARBA00001936"/>
    </source>
</evidence>
<evidence type="ECO:0000256" key="9">
    <source>
        <dbReference type="ARBA" id="ARBA00009541"/>
    </source>
</evidence>
<feature type="transmembrane region" description="Helical" evidence="24">
    <location>
        <begin position="1322"/>
        <end position="1344"/>
    </location>
</feature>
<dbReference type="Gene3D" id="1.50.10.100">
    <property type="entry name" value="Chondroitin AC/alginate lyase"/>
    <property type="match status" value="1"/>
</dbReference>
<evidence type="ECO:0000313" key="26">
    <source>
        <dbReference type="EMBL" id="PFX11507.1"/>
    </source>
</evidence>
<feature type="transmembrane region" description="Helical" evidence="24">
    <location>
        <begin position="1275"/>
        <end position="1292"/>
    </location>
</feature>
<dbReference type="NCBIfam" id="NF004076">
    <property type="entry name" value="PRK05581.1-4"/>
    <property type="match status" value="1"/>
</dbReference>
<evidence type="ECO:0000256" key="19">
    <source>
        <dbReference type="ARBA" id="ARBA00023136"/>
    </source>
</evidence>
<dbReference type="PANTHER" id="PTHR43284">
    <property type="entry name" value="ASPARAGINE SYNTHETASE (GLUTAMINE-HYDROLYZING)"/>
    <property type="match status" value="1"/>
</dbReference>
<comment type="catalytic activity">
    <reaction evidence="1">
        <text>D-ribulose 5-phosphate = D-xylulose 5-phosphate</text>
        <dbReference type="Rhea" id="RHEA:13677"/>
        <dbReference type="ChEBI" id="CHEBI:57737"/>
        <dbReference type="ChEBI" id="CHEBI:58121"/>
        <dbReference type="EC" id="5.1.3.1"/>
    </reaction>
</comment>
<feature type="transmembrane region" description="Helical" evidence="24">
    <location>
        <begin position="1410"/>
        <end position="1431"/>
    </location>
</feature>
<comment type="pathway">
    <text evidence="7">Amino-acid biosynthesis; L-asparagine biosynthesis; L-asparagine from L-aspartate (L-Gln route): step 1/1.</text>
</comment>
<keyword evidence="16" id="KW-0028">Amino-acid biosynthesis</keyword>
<dbReference type="InterPro" id="IPR008929">
    <property type="entry name" value="Chondroitin_lyas"/>
</dbReference>
<dbReference type="Gene3D" id="1.20.1250.20">
    <property type="entry name" value="MFS general substrate transporter like domains"/>
    <property type="match status" value="2"/>
</dbReference>
<dbReference type="InterPro" id="IPR014729">
    <property type="entry name" value="Rossmann-like_a/b/a_fold"/>
</dbReference>
<dbReference type="NCBIfam" id="TIGR01536">
    <property type="entry name" value="asn_synth_AEB"/>
    <property type="match status" value="1"/>
</dbReference>
<dbReference type="FunFam" id="3.20.20.70:FF:000004">
    <property type="entry name" value="Ribulose-phosphate 3-epimerase"/>
    <property type="match status" value="1"/>
</dbReference>
<evidence type="ECO:0000256" key="10">
    <source>
        <dbReference type="ARBA" id="ARBA00013188"/>
    </source>
</evidence>
<dbReference type="PANTHER" id="PTHR43284:SF1">
    <property type="entry name" value="ASPARAGINE SYNTHETASE"/>
    <property type="match status" value="1"/>
</dbReference>
<dbReference type="PROSITE" id="PS01023">
    <property type="entry name" value="PTR2_2"/>
    <property type="match status" value="1"/>
</dbReference>
<evidence type="ECO:0000313" key="27">
    <source>
        <dbReference type="Proteomes" id="UP000225706"/>
    </source>
</evidence>
<gene>
    <name evidence="26" type="primary">asnB</name>
    <name evidence="26" type="ORF">AWC38_SpisGene24730</name>
</gene>
<dbReference type="SUPFAM" id="SSF56235">
    <property type="entry name" value="N-terminal nucleophile aminohydrolases (Ntn hydrolases)"/>
    <property type="match status" value="1"/>
</dbReference>
<dbReference type="InterPro" id="IPR026019">
    <property type="entry name" value="Ribul_P_3_epim"/>
</dbReference>
<comment type="similarity">
    <text evidence="8">Belongs to the asparagine synthetase family.</text>
</comment>
<evidence type="ECO:0000256" key="21">
    <source>
        <dbReference type="ARBA" id="ARBA00030234"/>
    </source>
</evidence>
<evidence type="ECO:0000259" key="25">
    <source>
        <dbReference type="PROSITE" id="PS51278"/>
    </source>
</evidence>
<evidence type="ECO:0000256" key="14">
    <source>
        <dbReference type="ARBA" id="ARBA00022741"/>
    </source>
</evidence>
<dbReference type="CDD" id="cd17346">
    <property type="entry name" value="MFS_DtpA_like"/>
    <property type="match status" value="1"/>
</dbReference>
<accession>A0A2B4R570</accession>
<evidence type="ECO:0000256" key="22">
    <source>
        <dbReference type="ARBA" id="ARBA00030599"/>
    </source>
</evidence>
<evidence type="ECO:0000256" key="1">
    <source>
        <dbReference type="ARBA" id="ARBA00001782"/>
    </source>
</evidence>
<proteinExistence type="inferred from homology"/>
<keyword evidence="27" id="KW-1185">Reference proteome</keyword>
<dbReference type="CDD" id="cd00712">
    <property type="entry name" value="AsnB"/>
    <property type="match status" value="1"/>
</dbReference>
<dbReference type="PROSITE" id="PS01086">
    <property type="entry name" value="RIBUL_P_3_EPIMER_2"/>
    <property type="match status" value="1"/>
</dbReference>
<evidence type="ECO:0000256" key="12">
    <source>
        <dbReference type="ARBA" id="ARBA00022692"/>
    </source>
</evidence>
<keyword evidence="17" id="KW-0315">Glutamine amidotransferase</keyword>
<comment type="cofactor">
    <cofactor evidence="5">
        <name>Fe(2+)</name>
        <dbReference type="ChEBI" id="CHEBI:29033"/>
    </cofactor>
</comment>
<dbReference type="InterPro" id="IPR001962">
    <property type="entry name" value="Asn_synthase"/>
</dbReference>
<comment type="similarity">
    <text evidence="9">Belongs to the ribulose-phosphate 3-epimerase family.</text>
</comment>
<keyword evidence="15" id="KW-0067">ATP-binding</keyword>
<dbReference type="GO" id="GO:0004066">
    <property type="term" value="F:asparagine synthase (glutamine-hydrolyzing) activity"/>
    <property type="evidence" value="ECO:0007669"/>
    <property type="project" value="InterPro"/>
</dbReference>
<evidence type="ECO:0000256" key="6">
    <source>
        <dbReference type="ARBA" id="ARBA00004141"/>
    </source>
</evidence>